<keyword evidence="2" id="KW-1185">Reference proteome</keyword>
<evidence type="ECO:0000313" key="1">
    <source>
        <dbReference type="EMBL" id="ERN06058.1"/>
    </source>
</evidence>
<proteinExistence type="predicted"/>
<name>W1PDM3_AMBTC</name>
<sequence length="146" mass="16214">MRIPPEHLLIVFATVEFFYTRRRVRKNKSFGVCLGSSFAKQLEGDSTGQSKGHSFDCLGCRRTKNHINKYCCSSGTPLPSGPRLHKQISNNRREGRQVSQLAQSSVFRCSKVESCLPSNQVWLCLWASESSAPSSRGFCLGSPRAG</sequence>
<organism evidence="1 2">
    <name type="scientific">Amborella trichopoda</name>
    <dbReference type="NCBI Taxonomy" id="13333"/>
    <lineage>
        <taxon>Eukaryota</taxon>
        <taxon>Viridiplantae</taxon>
        <taxon>Streptophyta</taxon>
        <taxon>Embryophyta</taxon>
        <taxon>Tracheophyta</taxon>
        <taxon>Spermatophyta</taxon>
        <taxon>Magnoliopsida</taxon>
        <taxon>Amborellales</taxon>
        <taxon>Amborellaceae</taxon>
        <taxon>Amborella</taxon>
    </lineage>
</organism>
<protein>
    <submittedName>
        <fullName evidence="1">Uncharacterized protein</fullName>
    </submittedName>
</protein>
<dbReference type="AlphaFoldDB" id="W1PDM3"/>
<reference evidence="2" key="1">
    <citation type="journal article" date="2013" name="Science">
        <title>The Amborella genome and the evolution of flowering plants.</title>
        <authorList>
            <consortium name="Amborella Genome Project"/>
        </authorList>
    </citation>
    <scope>NUCLEOTIDE SEQUENCE [LARGE SCALE GENOMIC DNA]</scope>
</reference>
<dbReference type="EMBL" id="KI393933">
    <property type="protein sequence ID" value="ERN06058.1"/>
    <property type="molecule type" value="Genomic_DNA"/>
</dbReference>
<dbReference type="HOGENOM" id="CLU_1779949_0_0_1"/>
<evidence type="ECO:0000313" key="2">
    <source>
        <dbReference type="Proteomes" id="UP000017836"/>
    </source>
</evidence>
<dbReference type="Gramene" id="ERN06058">
    <property type="protein sequence ID" value="ERN06058"/>
    <property type="gene ID" value="AMTR_s00142p00080680"/>
</dbReference>
<accession>W1PDM3</accession>
<gene>
    <name evidence="1" type="ORF">AMTR_s00142p00080680</name>
</gene>
<dbReference type="Proteomes" id="UP000017836">
    <property type="component" value="Unassembled WGS sequence"/>
</dbReference>